<reference evidence="2 3" key="2">
    <citation type="submission" date="2020-08" db="EMBL/GenBank/DDBJ databases">
        <authorList>
            <person name="Ueki A."/>
            <person name="Tonouchi A."/>
        </authorList>
    </citation>
    <scope>NUCLEOTIDE SEQUENCE [LARGE SCALE GENOMIC DNA]</scope>
    <source>
        <strain evidence="2 3">CTTW</strain>
    </source>
</reference>
<evidence type="ECO:0000313" key="3">
    <source>
        <dbReference type="Proteomes" id="UP000515703"/>
    </source>
</evidence>
<accession>A0A7I8DNF7</accession>
<dbReference type="RefSeq" id="WP_185259165.1">
    <property type="nucleotide sequence ID" value="NZ_AP023368.1"/>
</dbReference>
<keyword evidence="1" id="KW-0175">Coiled coil</keyword>
<dbReference type="EMBL" id="AP023368">
    <property type="protein sequence ID" value="BCJ98864.1"/>
    <property type="molecule type" value="Genomic_DNA"/>
</dbReference>
<sequence>MIFHSLKITEGMFERVIDLTEKSNLIYSKKNSTGKTTLIRFFLYSLAYPVPSTKNIRFEKCITEVNLTCSMGKITVLRNDEYLEVSLENGCKENFVLPTDQNLFHAKIYGTQNNDLLNNILGVFYVDQEKGWTLLNRGIIIGKIRFNIEQLVRGLSDRSCDDLTKDLRSVKQQLNKYKQMFNISQYQQELNEAENNIVFDTKDEEEQKLLEILNSEITSLEAELKRVNTVIAENNSFKNFIERMKIAVKGSNGESIPVNRDTIIGFDFSVEFLLAKRKMISSKISSLKSKAEKYERSLEGQLQLFKTETLIESFDRNISKIEVDQLSVSNMISSLEKEKNRLNKQITFLTKYNNDVVTSIHKTVMKYAKELDFEQFITPSSDYIFTDDLKSLSGTILHKIVFAFKLAYIIEVQKKINMTLPIILDSPSGREITKENVKAMIDILNRDFSDNQIIIASIFQYDIDEVNVIEIKDRLINELRQQ</sequence>
<keyword evidence="3" id="KW-1185">Reference proteome</keyword>
<gene>
    <name evidence="2" type="ORF">bsdcttw_19050</name>
</gene>
<evidence type="ECO:0008006" key="4">
    <source>
        <dbReference type="Google" id="ProtNLM"/>
    </source>
</evidence>
<reference evidence="2 3" key="1">
    <citation type="submission" date="2020-08" db="EMBL/GenBank/DDBJ databases">
        <title>Draft genome sequencing of an Anaerocolumna strain isolated from anoxic soil subjected to BSD treatment.</title>
        <authorList>
            <person name="Uek A."/>
            <person name="Tonouchi A."/>
        </authorList>
    </citation>
    <scope>NUCLEOTIDE SEQUENCE [LARGE SCALE GENOMIC DNA]</scope>
    <source>
        <strain evidence="2 3">CTTW</strain>
    </source>
</reference>
<name>A0A7I8DNF7_9FIRM</name>
<dbReference type="AlphaFoldDB" id="A0A7I8DNF7"/>
<evidence type="ECO:0000313" key="2">
    <source>
        <dbReference type="EMBL" id="BCJ98864.1"/>
    </source>
</evidence>
<proteinExistence type="predicted"/>
<evidence type="ECO:0000256" key="1">
    <source>
        <dbReference type="SAM" id="Coils"/>
    </source>
</evidence>
<organism evidence="2 3">
    <name type="scientific">Anaerocolumna chitinilytica</name>
    <dbReference type="NCBI Taxonomy" id="1727145"/>
    <lineage>
        <taxon>Bacteria</taxon>
        <taxon>Bacillati</taxon>
        <taxon>Bacillota</taxon>
        <taxon>Clostridia</taxon>
        <taxon>Lachnospirales</taxon>
        <taxon>Lachnospiraceae</taxon>
        <taxon>Anaerocolumna</taxon>
    </lineage>
</organism>
<dbReference type="KEGG" id="acht:bsdcttw_19050"/>
<dbReference type="Proteomes" id="UP000515703">
    <property type="component" value="Chromosome"/>
</dbReference>
<feature type="coiled-coil region" evidence="1">
    <location>
        <begin position="160"/>
        <end position="230"/>
    </location>
</feature>
<protein>
    <recommendedName>
        <fullName evidence="4">Rad50/SbcC-type AAA domain-containing protein</fullName>
    </recommendedName>
</protein>